<feature type="transmembrane region" description="Helical" evidence="1">
    <location>
        <begin position="41"/>
        <end position="60"/>
    </location>
</feature>
<feature type="domain" description="SPW repeat-containing integral membrane" evidence="2">
    <location>
        <begin position="14"/>
        <end position="107"/>
    </location>
</feature>
<protein>
    <recommendedName>
        <fullName evidence="2">SPW repeat-containing integral membrane domain-containing protein</fullName>
    </recommendedName>
</protein>
<evidence type="ECO:0000313" key="4">
    <source>
        <dbReference type="Proteomes" id="UP000641588"/>
    </source>
</evidence>
<dbReference type="InterPro" id="IPR005530">
    <property type="entry name" value="SPW"/>
</dbReference>
<keyword evidence="1" id="KW-1133">Transmembrane helix</keyword>
<dbReference type="Proteomes" id="UP000641588">
    <property type="component" value="Unassembled WGS sequence"/>
</dbReference>
<keyword evidence="1" id="KW-0472">Membrane</keyword>
<name>A0A972GZI9_9BACL</name>
<keyword evidence="1" id="KW-0812">Transmembrane</keyword>
<reference evidence="3" key="1">
    <citation type="submission" date="2019-10" db="EMBL/GenBank/DDBJ databases">
        <title>Description of Paenibacillus glebae sp. nov.</title>
        <authorList>
            <person name="Carlier A."/>
            <person name="Qi S."/>
        </authorList>
    </citation>
    <scope>NUCLEOTIDE SEQUENCE</scope>
    <source>
        <strain evidence="3">LMG 31456</strain>
    </source>
</reference>
<evidence type="ECO:0000313" key="3">
    <source>
        <dbReference type="EMBL" id="NOU93451.1"/>
    </source>
</evidence>
<feature type="transmembrane region" description="Helical" evidence="1">
    <location>
        <begin position="90"/>
        <end position="111"/>
    </location>
</feature>
<accession>A0A972GZI9</accession>
<comment type="caution">
    <text evidence="3">The sequence shown here is derived from an EMBL/GenBank/DDBJ whole genome shotgun (WGS) entry which is preliminary data.</text>
</comment>
<feature type="transmembrane region" description="Helical" evidence="1">
    <location>
        <begin position="67"/>
        <end position="84"/>
    </location>
</feature>
<dbReference type="Pfam" id="PF03779">
    <property type="entry name" value="SPW"/>
    <property type="match status" value="1"/>
</dbReference>
<keyword evidence="4" id="KW-1185">Reference proteome</keyword>
<dbReference type="EMBL" id="WHOD01000045">
    <property type="protein sequence ID" value="NOU93451.1"/>
    <property type="molecule type" value="Genomic_DNA"/>
</dbReference>
<evidence type="ECO:0000259" key="2">
    <source>
        <dbReference type="Pfam" id="PF03779"/>
    </source>
</evidence>
<dbReference type="AlphaFoldDB" id="A0A972GZI9"/>
<proteinExistence type="predicted"/>
<evidence type="ECO:0000256" key="1">
    <source>
        <dbReference type="SAM" id="Phobius"/>
    </source>
</evidence>
<feature type="transmembrane region" description="Helical" evidence="1">
    <location>
        <begin position="12"/>
        <end position="35"/>
    </location>
</feature>
<sequence>MIEQAFGGVTMIVKNVLSSFIGVWFIFTPWIFGFAENSTEYYISLIFGSVQFIFSFLAIVKRWKYSVMNWAPLLNGVWFIIFPNAFDMHILDIVVLEILGLATILLNYALIFPESQ</sequence>
<organism evidence="3 4">
    <name type="scientific">Paenibacillus foliorum</name>
    <dbReference type="NCBI Taxonomy" id="2654974"/>
    <lineage>
        <taxon>Bacteria</taxon>
        <taxon>Bacillati</taxon>
        <taxon>Bacillota</taxon>
        <taxon>Bacilli</taxon>
        <taxon>Bacillales</taxon>
        <taxon>Paenibacillaceae</taxon>
        <taxon>Paenibacillus</taxon>
    </lineage>
</organism>
<gene>
    <name evidence="3" type="ORF">GC093_09495</name>
</gene>
<dbReference type="RefSeq" id="WP_171651640.1">
    <property type="nucleotide sequence ID" value="NZ_WHOD01000045.1"/>
</dbReference>